<keyword evidence="5" id="KW-0201">Cytochrome c-type biogenesis</keyword>
<feature type="transmembrane region" description="Helical" evidence="8">
    <location>
        <begin position="234"/>
        <end position="255"/>
    </location>
</feature>
<dbReference type="InterPro" id="IPR002541">
    <property type="entry name" value="Cyt_c_assembly"/>
</dbReference>
<dbReference type="KEGG" id="atq:GH723_05095"/>
<dbReference type="GO" id="GO:0020037">
    <property type="term" value="F:heme binding"/>
    <property type="evidence" value="ECO:0007669"/>
    <property type="project" value="InterPro"/>
</dbReference>
<evidence type="ECO:0000313" key="10">
    <source>
        <dbReference type="EMBL" id="QGG94530.1"/>
    </source>
</evidence>
<protein>
    <recommendedName>
        <fullName evidence="3">Heme exporter protein C</fullName>
    </recommendedName>
</protein>
<sequence>MALVQLARCVRPRLHRRRDPHLRVPAGGIVTTTQASAAAQPSTAAAPLGTGSQASRVLGVVVLVAMAVLLWLAFVASPRDAIQGDLVRLLYLHPALAWTAYLACFIATGASIQHLRKRTVGSDLLAHSAVELGAVMTLLTLVTGAIWGRPTWGVYWVWDARLTSTAILFLMLLGYLALHRIDAAPEVRSRRAAVLGVLLVPNVILVHQSVQWWRTLHQDPTLLDRNFDFGTSDLLMFTMVFGFVAISLLFVWLLLHRFRVAWLEHQVESAWLDDAIEARRAEALAESREAGAR</sequence>
<evidence type="ECO:0000256" key="7">
    <source>
        <dbReference type="ARBA" id="ARBA00023136"/>
    </source>
</evidence>
<gene>
    <name evidence="10" type="ORF">GH723_05095</name>
</gene>
<accession>A0A5Q2RKZ6</accession>
<feature type="transmembrane region" description="Helical" evidence="8">
    <location>
        <begin position="124"/>
        <end position="148"/>
    </location>
</feature>
<dbReference type="GO" id="GO:0005886">
    <property type="term" value="C:plasma membrane"/>
    <property type="evidence" value="ECO:0007669"/>
    <property type="project" value="TreeGrafter"/>
</dbReference>
<dbReference type="GO" id="GO:0015232">
    <property type="term" value="F:heme transmembrane transporter activity"/>
    <property type="evidence" value="ECO:0007669"/>
    <property type="project" value="InterPro"/>
</dbReference>
<feature type="transmembrane region" description="Helical" evidence="8">
    <location>
        <begin position="193"/>
        <end position="214"/>
    </location>
</feature>
<evidence type="ECO:0000259" key="9">
    <source>
        <dbReference type="Pfam" id="PF01578"/>
    </source>
</evidence>
<dbReference type="InterPro" id="IPR045062">
    <property type="entry name" value="Cyt_c_biogenesis_CcsA/CcmC"/>
</dbReference>
<evidence type="ECO:0000256" key="4">
    <source>
        <dbReference type="ARBA" id="ARBA00022692"/>
    </source>
</evidence>
<evidence type="ECO:0000256" key="2">
    <source>
        <dbReference type="ARBA" id="ARBA00005840"/>
    </source>
</evidence>
<feature type="transmembrane region" description="Helical" evidence="8">
    <location>
        <begin position="57"/>
        <end position="77"/>
    </location>
</feature>
<keyword evidence="4 8" id="KW-0812">Transmembrane</keyword>
<reference evidence="10 11" key="1">
    <citation type="submission" date="2019-11" db="EMBL/GenBank/DDBJ databases">
        <authorList>
            <person name="He Y."/>
        </authorList>
    </citation>
    <scope>NUCLEOTIDE SEQUENCE [LARGE SCALE GENOMIC DNA]</scope>
    <source>
        <strain evidence="10 11">SCSIO 58843</strain>
    </source>
</reference>
<comment type="subcellular location">
    <subcellularLocation>
        <location evidence="1">Membrane</location>
        <topology evidence="1">Multi-pass membrane protein</topology>
    </subcellularLocation>
</comment>
<dbReference type="EMBL" id="CP045851">
    <property type="protein sequence ID" value="QGG94530.1"/>
    <property type="molecule type" value="Genomic_DNA"/>
</dbReference>
<keyword evidence="6 8" id="KW-1133">Transmembrane helix</keyword>
<dbReference type="PRINTS" id="PR01386">
    <property type="entry name" value="CCMCBIOGNSIS"/>
</dbReference>
<dbReference type="Proteomes" id="UP000334019">
    <property type="component" value="Chromosome"/>
</dbReference>
<evidence type="ECO:0000256" key="8">
    <source>
        <dbReference type="SAM" id="Phobius"/>
    </source>
</evidence>
<dbReference type="GO" id="GO:0017004">
    <property type="term" value="P:cytochrome complex assembly"/>
    <property type="evidence" value="ECO:0007669"/>
    <property type="project" value="UniProtKB-KW"/>
</dbReference>
<feature type="domain" description="Cytochrome c assembly protein" evidence="9">
    <location>
        <begin position="53"/>
        <end position="217"/>
    </location>
</feature>
<evidence type="ECO:0000256" key="6">
    <source>
        <dbReference type="ARBA" id="ARBA00022989"/>
    </source>
</evidence>
<keyword evidence="11" id="KW-1185">Reference proteome</keyword>
<dbReference type="PANTHER" id="PTHR30071">
    <property type="entry name" value="HEME EXPORTER PROTEIN C"/>
    <property type="match status" value="1"/>
</dbReference>
<feature type="transmembrane region" description="Helical" evidence="8">
    <location>
        <begin position="160"/>
        <end position="181"/>
    </location>
</feature>
<keyword evidence="7 8" id="KW-0472">Membrane</keyword>
<organism evidence="10 11">
    <name type="scientific">Actinomarinicola tropica</name>
    <dbReference type="NCBI Taxonomy" id="2789776"/>
    <lineage>
        <taxon>Bacteria</taxon>
        <taxon>Bacillati</taxon>
        <taxon>Actinomycetota</taxon>
        <taxon>Acidimicrobiia</taxon>
        <taxon>Acidimicrobiales</taxon>
        <taxon>Iamiaceae</taxon>
        <taxon>Actinomarinicola</taxon>
    </lineage>
</organism>
<dbReference type="Pfam" id="PF01578">
    <property type="entry name" value="Cytochrom_C_asm"/>
    <property type="match status" value="1"/>
</dbReference>
<evidence type="ECO:0000256" key="5">
    <source>
        <dbReference type="ARBA" id="ARBA00022748"/>
    </source>
</evidence>
<dbReference type="InterPro" id="IPR003557">
    <property type="entry name" value="Cyt_c_biogenesis_CcmC"/>
</dbReference>
<name>A0A5Q2RKZ6_9ACTN</name>
<evidence type="ECO:0000256" key="3">
    <source>
        <dbReference type="ARBA" id="ARBA00016463"/>
    </source>
</evidence>
<dbReference type="AlphaFoldDB" id="A0A5Q2RKZ6"/>
<evidence type="ECO:0000256" key="1">
    <source>
        <dbReference type="ARBA" id="ARBA00004141"/>
    </source>
</evidence>
<proteinExistence type="inferred from homology"/>
<feature type="transmembrane region" description="Helical" evidence="8">
    <location>
        <begin position="89"/>
        <end position="112"/>
    </location>
</feature>
<dbReference type="PANTHER" id="PTHR30071:SF1">
    <property type="entry name" value="CYTOCHROME B_B6 PROTEIN-RELATED"/>
    <property type="match status" value="1"/>
</dbReference>
<evidence type="ECO:0000313" key="11">
    <source>
        <dbReference type="Proteomes" id="UP000334019"/>
    </source>
</evidence>
<comment type="similarity">
    <text evidence="2">Belongs to the CcmC/CycZ/HelC family.</text>
</comment>